<keyword evidence="2" id="KW-1185">Reference proteome</keyword>
<protein>
    <submittedName>
        <fullName evidence="1">Nitronate monooxygenase</fullName>
    </submittedName>
</protein>
<keyword evidence="1" id="KW-0560">Oxidoreductase</keyword>
<proteinExistence type="predicted"/>
<accession>A0ACD1BD30</accession>
<dbReference type="EMBL" id="CP051754">
    <property type="protein sequence ID" value="QPJ85449.1"/>
    <property type="molecule type" value="Genomic_DNA"/>
</dbReference>
<sequence>MNIKPLVIGNLVAKLPIVQGGMGVGVSLSNLAGAVAAAGGIGVISSAQIGFLEEDFLTNTVEANIRALKKHIKIAKEKAKGGIIGVNIMVALTNYNKYVEAAIEGGADIIISGAGMPTSLPKIAKAKDSNVKLAPIISSLKGAKVLLKLWDRHNNVTPDMLVIEGPKAGGHLGFSKDKLEDDIKNFDNTIPEILNEVKIYEEKYNKKIPVVVAGGVFDGFDIAKYLKLGASGVQMATRFVGTFECDASDEYKNSYINCQEEDIAIVSSPVGMPGRAILNKFAKTSKTGKIPVTYCYNCLTPCNPKDTPYCISKALINAVQGNLDEGLLFCGSNAYKVNKLVSVQELMNELQDEILSV</sequence>
<name>A0ACD1BD30_9CLOT</name>
<reference evidence="1" key="1">
    <citation type="submission" date="2020-04" db="EMBL/GenBank/DDBJ databases">
        <title>A novel bacterium ('Candidatus Sarcina troglodytae' sp. nov.) linked to a protracted, uniformly lethal epizootic among sanctuary western chimpanzees (Pan troglodytes verus) in Sierra Leone.</title>
        <authorList>
            <person name="Owens L.A."/>
            <person name="Colitti B."/>
            <person name="Hirji I."/>
            <person name="Pizaro A."/>
            <person name="Jaffe J.E."/>
            <person name="Moittie S."/>
            <person name="Bishop-Lilly K.A."/>
            <person name="Estrella L.A."/>
            <person name="Voegtly L.J."/>
            <person name="Kuhn J.H."/>
            <person name="Suen G."/>
            <person name="Deblois C.L."/>
            <person name="Dunn C."/>
            <person name="Juan-Salles C."/>
            <person name="Goldberg T.L."/>
        </authorList>
    </citation>
    <scope>NUCLEOTIDE SEQUENCE</scope>
    <source>
        <strain evidence="1">JB2</strain>
    </source>
</reference>
<dbReference type="Proteomes" id="UP000594603">
    <property type="component" value="Chromosome"/>
</dbReference>
<evidence type="ECO:0000313" key="2">
    <source>
        <dbReference type="Proteomes" id="UP000594603"/>
    </source>
</evidence>
<gene>
    <name evidence="1" type="ORF">HH195_05760</name>
</gene>
<organism evidence="1 2">
    <name type="scientific">Candidatus Sarcina troglodytae</name>
    <dbReference type="NCBI Taxonomy" id="2726954"/>
    <lineage>
        <taxon>Bacteria</taxon>
        <taxon>Bacillati</taxon>
        <taxon>Bacillota</taxon>
        <taxon>Clostridia</taxon>
        <taxon>Eubacteriales</taxon>
        <taxon>Clostridiaceae</taxon>
        <taxon>Sarcina</taxon>
    </lineage>
</organism>
<evidence type="ECO:0000313" key="1">
    <source>
        <dbReference type="EMBL" id="QPJ85449.1"/>
    </source>
</evidence>
<keyword evidence="1" id="KW-0503">Monooxygenase</keyword>